<dbReference type="InterPro" id="IPR054181">
    <property type="entry name" value="DUF6888"/>
</dbReference>
<protein>
    <recommendedName>
        <fullName evidence="1">DUF6888 domain-containing protein</fullName>
    </recommendedName>
</protein>
<evidence type="ECO:0000259" key="1">
    <source>
        <dbReference type="Pfam" id="PF21828"/>
    </source>
</evidence>
<gene>
    <name evidence="2" type="ORF">MiSe_05880</name>
</gene>
<reference evidence="2" key="1">
    <citation type="submission" date="2019-10" db="EMBL/GenBank/DDBJ databases">
        <title>Draft genome sequece of Microseira wollei NIES-4236.</title>
        <authorList>
            <person name="Yamaguchi H."/>
            <person name="Suzuki S."/>
            <person name="Kawachi M."/>
        </authorList>
    </citation>
    <scope>NUCLEOTIDE SEQUENCE</scope>
    <source>
        <strain evidence="2">NIES-4236</strain>
    </source>
</reference>
<keyword evidence="3" id="KW-1185">Reference proteome</keyword>
<organism evidence="2 3">
    <name type="scientific">Microseira wollei NIES-4236</name>
    <dbReference type="NCBI Taxonomy" id="2530354"/>
    <lineage>
        <taxon>Bacteria</taxon>
        <taxon>Bacillati</taxon>
        <taxon>Cyanobacteriota</taxon>
        <taxon>Cyanophyceae</taxon>
        <taxon>Oscillatoriophycideae</taxon>
        <taxon>Aerosakkonematales</taxon>
        <taxon>Aerosakkonemataceae</taxon>
        <taxon>Microseira</taxon>
    </lineage>
</organism>
<comment type="caution">
    <text evidence="2">The sequence shown here is derived from an EMBL/GenBank/DDBJ whole genome shotgun (WGS) entry which is preliminary data.</text>
</comment>
<name>A0AAV3X6K4_9CYAN</name>
<sequence length="76" mass="8814">MYCILCVTIEEQTITPTNEQALACLRVCHMLSNCYRDIQVFRFNAQTGEVYILAGDELQIIVPQNGQWRFLDETEL</sequence>
<dbReference type="Pfam" id="PF21828">
    <property type="entry name" value="DUF6888"/>
    <property type="match status" value="1"/>
</dbReference>
<dbReference type="EMBL" id="BLAY01000005">
    <property type="protein sequence ID" value="GET35842.1"/>
    <property type="molecule type" value="Genomic_DNA"/>
</dbReference>
<evidence type="ECO:0000313" key="3">
    <source>
        <dbReference type="Proteomes" id="UP001050975"/>
    </source>
</evidence>
<feature type="domain" description="DUF6888" evidence="1">
    <location>
        <begin position="16"/>
        <end position="69"/>
    </location>
</feature>
<dbReference type="RefSeq" id="WP_226574536.1">
    <property type="nucleotide sequence ID" value="NZ_BLAY01000005.1"/>
</dbReference>
<proteinExistence type="predicted"/>
<evidence type="ECO:0000313" key="2">
    <source>
        <dbReference type="EMBL" id="GET35842.1"/>
    </source>
</evidence>
<dbReference type="Proteomes" id="UP001050975">
    <property type="component" value="Unassembled WGS sequence"/>
</dbReference>
<accession>A0AAV3X6K4</accession>
<dbReference type="AlphaFoldDB" id="A0AAV3X6K4"/>